<reference evidence="2" key="2">
    <citation type="submission" date="2024-01" db="EMBL/GenBank/DDBJ databases">
        <title>Roseobacter fucihabitans sp. nov., isolated from the brown alga Fucus spiralis.</title>
        <authorList>
            <person name="Hahnke S."/>
            <person name="Berger M."/>
            <person name="Schlingloff A."/>
            <person name="Athale I."/>
            <person name="Neumann-Schaal M."/>
            <person name="Adenaya A."/>
            <person name="Poehlein A."/>
            <person name="Daniel R."/>
            <person name="Pertersen J."/>
            <person name="Brinkhoff T."/>
        </authorList>
    </citation>
    <scope>NUCLEOTIDE SEQUENCE [LARGE SCALE GENOMIC DNA]</scope>
    <source>
        <strain evidence="2">B14</strain>
    </source>
</reference>
<keyword evidence="2" id="KW-1185">Reference proteome</keyword>
<dbReference type="EMBL" id="CP143423">
    <property type="protein sequence ID" value="WVX48393.1"/>
    <property type="molecule type" value="Genomic_DNA"/>
</dbReference>
<evidence type="ECO:0000313" key="1">
    <source>
        <dbReference type="EMBL" id="WVX48393.1"/>
    </source>
</evidence>
<gene>
    <name evidence="1" type="ORF">ROLI_014730</name>
</gene>
<reference evidence="1 2" key="1">
    <citation type="submission" date="2015-07" db="EMBL/GenBank/DDBJ databases">
        <authorList>
            <person name="Voget S."/>
            <person name="Dogs M."/>
            <person name="Brinkhoff T.H."/>
            <person name="Daniel R."/>
        </authorList>
    </citation>
    <scope>NUCLEOTIDE SEQUENCE [LARGE SCALE GENOMIC DNA]</scope>
    <source>
        <strain evidence="1 2">B14</strain>
    </source>
</reference>
<accession>A0ABZ2BR21</accession>
<dbReference type="Proteomes" id="UP001318682">
    <property type="component" value="Chromosome"/>
</dbReference>
<protein>
    <submittedName>
        <fullName evidence="1">Uncharacterized protein</fullName>
    </submittedName>
</protein>
<proteinExistence type="predicted"/>
<evidence type="ECO:0000313" key="2">
    <source>
        <dbReference type="Proteomes" id="UP001318682"/>
    </source>
</evidence>
<sequence length="92" mass="9220">MRAVQALGGVAVAATGTIAPQALITGPAYGGVLWWGDTETGEAIERALAKRDGPITPLIPGRPDTARVLSERHVCVDTTASGGNAALLGAAT</sequence>
<name>A0ABZ2BR21_9RHOB</name>
<organism evidence="1 2">
    <name type="scientific">Roseobacter fucihabitans</name>
    <dbReference type="NCBI Taxonomy" id="1537242"/>
    <lineage>
        <taxon>Bacteria</taxon>
        <taxon>Pseudomonadati</taxon>
        <taxon>Pseudomonadota</taxon>
        <taxon>Alphaproteobacteria</taxon>
        <taxon>Rhodobacterales</taxon>
        <taxon>Roseobacteraceae</taxon>
        <taxon>Roseobacter</taxon>
    </lineage>
</organism>